<evidence type="ECO:0000313" key="2">
    <source>
        <dbReference type="Proteomes" id="UP000823941"/>
    </source>
</evidence>
<name>A0ABQ7R721_PLUXY</name>
<keyword evidence="2" id="KW-1185">Reference proteome</keyword>
<gene>
    <name evidence="1" type="ORF">JYU34_000167</name>
</gene>
<dbReference type="Gene3D" id="3.30.60.30">
    <property type="match status" value="1"/>
</dbReference>
<sequence>MIIFNSQTFSALNSLEKGTKSLSSVQPPSIFANSNYTPSIRGILPRMNEVTGLAVNFTVTDTNTSLEDNADIFISTLGFNSTKSNTESKKIPITMMKKVLDFRKSDATPEFPLEKANKNHNDTMVTSELKQGENLKLICGSRAHICDSKAHPKVCAMKVKNGIEDFRDFENSCYLYLANMCDYPNDAYYIVTAGTCSNHLLTRRTNVETVADTNTSLHDSDYYTDDNSTETHDNVTKTALRDASRKKESKVSLPCRHKCPLSCTDAYLPVCINVNSKLKFKFYTFQSHCKMDLYMCTQWELEFADRKFHGTSNLDYTRCAANEFIRFARFSEVASSMSHYGWLEGDQRFSAILPINDRIALTGKQRYRPRDHVRVKGK</sequence>
<dbReference type="Proteomes" id="UP000823941">
    <property type="component" value="Chromosome 1"/>
</dbReference>
<accession>A0ABQ7R721</accession>
<organism evidence="1 2">
    <name type="scientific">Plutella xylostella</name>
    <name type="common">Diamondback moth</name>
    <name type="synonym">Plutella maculipennis</name>
    <dbReference type="NCBI Taxonomy" id="51655"/>
    <lineage>
        <taxon>Eukaryota</taxon>
        <taxon>Metazoa</taxon>
        <taxon>Ecdysozoa</taxon>
        <taxon>Arthropoda</taxon>
        <taxon>Hexapoda</taxon>
        <taxon>Insecta</taxon>
        <taxon>Pterygota</taxon>
        <taxon>Neoptera</taxon>
        <taxon>Endopterygota</taxon>
        <taxon>Lepidoptera</taxon>
        <taxon>Glossata</taxon>
        <taxon>Ditrysia</taxon>
        <taxon>Yponomeutoidea</taxon>
        <taxon>Plutellidae</taxon>
        <taxon>Plutella</taxon>
    </lineage>
</organism>
<dbReference type="EMBL" id="JAHIBW010000001">
    <property type="protein sequence ID" value="KAG7313085.1"/>
    <property type="molecule type" value="Genomic_DNA"/>
</dbReference>
<reference evidence="1 2" key="1">
    <citation type="submission" date="2021-06" db="EMBL/GenBank/DDBJ databases">
        <title>A haploid diamondback moth (Plutella xylostella L.) genome assembly resolves 31 chromosomes and identifies a diamide resistance mutation.</title>
        <authorList>
            <person name="Ward C.M."/>
            <person name="Perry K.D."/>
            <person name="Baker G."/>
            <person name="Powis K."/>
            <person name="Heckel D.G."/>
            <person name="Baxter S.W."/>
        </authorList>
    </citation>
    <scope>NUCLEOTIDE SEQUENCE [LARGE SCALE GENOMIC DNA]</scope>
    <source>
        <strain evidence="1 2">LV</strain>
        <tissue evidence="1">Single pupa</tissue>
    </source>
</reference>
<protein>
    <submittedName>
        <fullName evidence="1">Uncharacterized protein</fullName>
    </submittedName>
</protein>
<evidence type="ECO:0000313" key="1">
    <source>
        <dbReference type="EMBL" id="KAG7313085.1"/>
    </source>
</evidence>
<proteinExistence type="predicted"/>
<comment type="caution">
    <text evidence="1">The sequence shown here is derived from an EMBL/GenBank/DDBJ whole genome shotgun (WGS) entry which is preliminary data.</text>
</comment>